<evidence type="ECO:0000313" key="3">
    <source>
        <dbReference type="Proteomes" id="UP000054820"/>
    </source>
</evidence>
<name>A0A378LDZ7_9GAMM</name>
<sequence length="129" mass="14793">MSLSQPALFRSVPNKDYLNLFHDGMVDGQKVVDILKYKKDDVAVAASVPVNSIRYDPKKMPADLKERLQEWATALNLVEEFFQDPEKTILWFSIPNPLLGGMAPRDMIRVGRFKKLLSFIQNALDENKR</sequence>
<dbReference type="EMBL" id="UGOY01000001">
    <property type="protein sequence ID" value="STY24098.1"/>
    <property type="molecule type" value="Genomic_DNA"/>
</dbReference>
<dbReference type="OrthoDB" id="5956741at2"/>
<protein>
    <recommendedName>
        <fullName evidence="5">Antitoxin Xre/MbcA/ParS-like toxin-binding domain-containing protein</fullName>
    </recommendedName>
</protein>
<evidence type="ECO:0008006" key="5">
    <source>
        <dbReference type="Google" id="ProtNLM"/>
    </source>
</evidence>
<dbReference type="AlphaFoldDB" id="A0A378LDZ7"/>
<organism evidence="2 4">
    <name type="scientific">Legionella steigerwaltii</name>
    <dbReference type="NCBI Taxonomy" id="460"/>
    <lineage>
        <taxon>Bacteria</taxon>
        <taxon>Pseudomonadati</taxon>
        <taxon>Pseudomonadota</taxon>
        <taxon>Gammaproteobacteria</taxon>
        <taxon>Legionellales</taxon>
        <taxon>Legionellaceae</taxon>
        <taxon>Legionella</taxon>
    </lineage>
</organism>
<reference evidence="1 3" key="1">
    <citation type="submission" date="2015-11" db="EMBL/GenBank/DDBJ databases">
        <title>Genomic analysis of 38 Legionella species identifies large and diverse effector repertoires.</title>
        <authorList>
            <person name="Burstein D."/>
            <person name="Amaro F."/>
            <person name="Zusman T."/>
            <person name="Lifshitz Z."/>
            <person name="Cohen O."/>
            <person name="Gilbert J.A."/>
            <person name="Pupko T."/>
            <person name="Shuman H.A."/>
            <person name="Segal G."/>
        </authorList>
    </citation>
    <scope>NUCLEOTIDE SEQUENCE [LARGE SCALE GENOMIC DNA]</scope>
    <source>
        <strain evidence="1 3">SC-18-C9</strain>
    </source>
</reference>
<gene>
    <name evidence="1" type="ORF">Lstg_1278</name>
    <name evidence="2" type="ORF">NCTC11991_02714</name>
</gene>
<evidence type="ECO:0000313" key="4">
    <source>
        <dbReference type="Proteomes" id="UP000255110"/>
    </source>
</evidence>
<evidence type="ECO:0000313" key="1">
    <source>
        <dbReference type="EMBL" id="KTD78543.1"/>
    </source>
</evidence>
<dbReference type="Proteomes" id="UP000054820">
    <property type="component" value="Unassembled WGS sequence"/>
</dbReference>
<accession>A0A378LDZ7</accession>
<dbReference type="Proteomes" id="UP000255110">
    <property type="component" value="Unassembled WGS sequence"/>
</dbReference>
<proteinExistence type="predicted"/>
<evidence type="ECO:0000313" key="2">
    <source>
        <dbReference type="EMBL" id="STY24098.1"/>
    </source>
</evidence>
<reference evidence="2 4" key="2">
    <citation type="submission" date="2018-06" db="EMBL/GenBank/DDBJ databases">
        <authorList>
            <consortium name="Pathogen Informatics"/>
            <person name="Doyle S."/>
        </authorList>
    </citation>
    <scope>NUCLEOTIDE SEQUENCE [LARGE SCALE GENOMIC DNA]</scope>
    <source>
        <strain evidence="2 4">NCTC11991</strain>
    </source>
</reference>
<keyword evidence="3" id="KW-1185">Reference proteome</keyword>
<dbReference type="RefSeq" id="WP_058476853.1">
    <property type="nucleotide sequence ID" value="NZ_CAAAIO010000014.1"/>
</dbReference>
<dbReference type="EMBL" id="LNYZ01000009">
    <property type="protein sequence ID" value="KTD78543.1"/>
    <property type="molecule type" value="Genomic_DNA"/>
</dbReference>